<dbReference type="AlphaFoldDB" id="A0AA90STH5"/>
<dbReference type="GO" id="GO:0051726">
    <property type="term" value="P:regulation of cell cycle"/>
    <property type="evidence" value="ECO:0007669"/>
    <property type="project" value="TreeGrafter"/>
</dbReference>
<feature type="compositionally biased region" description="Polar residues" evidence="4">
    <location>
        <begin position="458"/>
        <end position="475"/>
    </location>
</feature>
<reference evidence="6 7" key="1">
    <citation type="journal article" date="2023" name="bioRxiv">
        <title>An intranuclear bacterial parasite of deep-sea mussels expresses apoptosis inhibitors acquired from its host.</title>
        <authorList>
            <person name="Gonzalez Porras M.A."/>
            <person name="Assie A."/>
            <person name="Tietjen M."/>
            <person name="Violette M."/>
            <person name="Kleiner M."/>
            <person name="Gruber-Vodicka H."/>
            <person name="Dubilier N."/>
            <person name="Leisch N."/>
        </authorList>
    </citation>
    <scope>NUCLEOTIDE SEQUENCE [LARGE SCALE GENOMIC DNA]</scope>
    <source>
        <strain evidence="6">IAP13</strain>
    </source>
</reference>
<dbReference type="Gene3D" id="1.10.1170.10">
    <property type="entry name" value="Inhibitor Of Apoptosis Protein (2mihbC-IAP-1), Chain A"/>
    <property type="match status" value="3"/>
</dbReference>
<comment type="caution">
    <text evidence="6">The sequence shown here is derived from an EMBL/GenBank/DDBJ whole genome shotgun (WGS) entry which is preliminary data.</text>
</comment>
<proteinExistence type="predicted"/>
<dbReference type="EMBL" id="JASXSV010000015">
    <property type="protein sequence ID" value="MDP0589529.1"/>
    <property type="molecule type" value="Genomic_DNA"/>
</dbReference>
<evidence type="ECO:0000256" key="4">
    <source>
        <dbReference type="SAM" id="MobiDB-lite"/>
    </source>
</evidence>
<dbReference type="GO" id="GO:0043027">
    <property type="term" value="F:cysteine-type endopeptidase inhibitor activity involved in apoptotic process"/>
    <property type="evidence" value="ECO:0007669"/>
    <property type="project" value="TreeGrafter"/>
</dbReference>
<keyword evidence="3" id="KW-0862">Zinc</keyword>
<name>A0AA90STH5_9GAMM</name>
<dbReference type="InterPro" id="IPR001370">
    <property type="entry name" value="BIR_rpt"/>
</dbReference>
<feature type="compositionally biased region" description="Polar residues" evidence="4">
    <location>
        <begin position="611"/>
        <end position="624"/>
    </location>
</feature>
<dbReference type="Pfam" id="PF13920">
    <property type="entry name" value="zf-C3HC4_3"/>
    <property type="match status" value="1"/>
</dbReference>
<keyword evidence="7" id="KW-1185">Reference proteome</keyword>
<feature type="domain" description="RING-type" evidence="5">
    <location>
        <begin position="932"/>
        <end position="967"/>
    </location>
</feature>
<dbReference type="InterPro" id="IPR013083">
    <property type="entry name" value="Znf_RING/FYVE/PHD"/>
</dbReference>
<evidence type="ECO:0000259" key="5">
    <source>
        <dbReference type="PROSITE" id="PS50089"/>
    </source>
</evidence>
<sequence>MAINKTDDSSLRTFFLLAMSRINSPESLSEIIFFGNKENLRTYRYILNGPPGGPHFSENQITELHPLSHCVSDVVSKSKNDSLSGHYLESGDGQLEWDVPVESNAEFTFSVIYDDDDDSSFAAPILQQDADTKQVTRKQISLSPEAGGIIITPSGNTKQVWQWRLLLTGKGTATIITPTGGCCIPALSGWHNHDTQLPNACGQTVLRFPAKNKKQGSIERELACTLSRIMQPEENKKITMYQQELTKEQTLRTQLNTALPWLKVNFGQDFLSKSLYRRPIIPPSGQHFCVFPNTTMSCEAPAKPSSEQPLLHDYMKREFNRLGSFSSFPYNLEERLHGVSFITLSRAGFYYTGSTSECKCFCCGHTYKDWKRGDDPYDIHNQISPNCAYMTGEDSGNIPIHTDNRRRPHRTEFSYTSSSNITLPMQQLRITESHSEASITDDTDDSATETILIRNSDNLTTGAEHSQNNSASQGGFSEGNPERPDYADIATRKISLRSFPSHVNISTNDIAEAGFFFVGYEDYVRCFYCGKGLRNWRSTDDPFVVHAQWYPSCAYIKAYFEGRTKRQEQQNTVPETGDQQSSNTSANPPEAATPHITPINAALLPLQEPNITESSRPSANTAHSSGHHNIGSAASNNSTTAHNDSENINFNDIGINIDTPKHPMYAVSVTRSVTYQNWLAYEDQDPAELVKEGFFYTKENDSVCCFFCGLMLNDWKADDIPRKRHADMSPQCWFLQSNNHEHASNMRQRAIEQSLCATDAPEQAKNNEQLCKLIDEGVEFIISYKFLEASNPILKAAAIRLKNNLYNRQDLDKHIAVLQTIPGTYMNAMISIIQAEREVINDLQYDGFNVALINTAIEHFNNEIPPLTKEVTITTKQITNIISKIKEGGMQISSATCNGARPKEVSKEMLHMAQEYDALTEENDQLKEMHICKICRENESSLAFLPCGHKCCCPDCAPAMKKCPLCKRYIRGTVKIYLY</sequence>
<evidence type="ECO:0000256" key="1">
    <source>
        <dbReference type="ARBA" id="ARBA00022723"/>
    </source>
</evidence>
<dbReference type="PANTHER" id="PTHR10044">
    <property type="entry name" value="INHIBITOR OF APOPTOSIS"/>
    <property type="match status" value="1"/>
</dbReference>
<dbReference type="CDD" id="cd00022">
    <property type="entry name" value="BIR"/>
    <property type="match status" value="3"/>
</dbReference>
<evidence type="ECO:0000256" key="2">
    <source>
        <dbReference type="ARBA" id="ARBA00022771"/>
    </source>
</evidence>
<dbReference type="GO" id="GO:0008270">
    <property type="term" value="F:zinc ion binding"/>
    <property type="evidence" value="ECO:0007669"/>
    <property type="project" value="UniProtKB-KW"/>
</dbReference>
<dbReference type="Proteomes" id="UP001178148">
    <property type="component" value="Unassembled WGS sequence"/>
</dbReference>
<dbReference type="GO" id="GO:0005737">
    <property type="term" value="C:cytoplasm"/>
    <property type="evidence" value="ECO:0007669"/>
    <property type="project" value="TreeGrafter"/>
</dbReference>
<dbReference type="InterPro" id="IPR050784">
    <property type="entry name" value="IAP"/>
</dbReference>
<feature type="region of interest" description="Disordered" evidence="4">
    <location>
        <begin position="566"/>
        <end position="594"/>
    </location>
</feature>
<dbReference type="PROSITE" id="PS50143">
    <property type="entry name" value="BIR_REPEAT_2"/>
    <property type="match status" value="3"/>
</dbReference>
<protein>
    <submittedName>
        <fullName evidence="6">RING-HC finger protein</fullName>
    </submittedName>
</protein>
<keyword evidence="1" id="KW-0479">Metal-binding</keyword>
<dbReference type="SUPFAM" id="SSF57924">
    <property type="entry name" value="Inhibitor of apoptosis (IAP) repeat"/>
    <property type="match status" value="3"/>
</dbReference>
<dbReference type="FunFam" id="1.10.1170.10:FF:000002">
    <property type="entry name" value="Baculoviral IAP repeat containing 7"/>
    <property type="match status" value="1"/>
</dbReference>
<dbReference type="SMART" id="SM00238">
    <property type="entry name" value="BIR"/>
    <property type="match status" value="3"/>
</dbReference>
<dbReference type="PROSITE" id="PS50089">
    <property type="entry name" value="ZF_RING_2"/>
    <property type="match status" value="1"/>
</dbReference>
<evidence type="ECO:0000256" key="3">
    <source>
        <dbReference type="ARBA" id="ARBA00022833"/>
    </source>
</evidence>
<dbReference type="Pfam" id="PF00653">
    <property type="entry name" value="BIR"/>
    <property type="match status" value="3"/>
</dbReference>
<feature type="region of interest" description="Disordered" evidence="4">
    <location>
        <begin position="458"/>
        <end position="485"/>
    </location>
</feature>
<dbReference type="InterPro" id="IPR001841">
    <property type="entry name" value="Znf_RING"/>
</dbReference>
<feature type="region of interest" description="Disordered" evidence="4">
    <location>
        <begin position="611"/>
        <end position="645"/>
    </location>
</feature>
<dbReference type="PROSITE" id="PS01282">
    <property type="entry name" value="BIR_REPEAT_1"/>
    <property type="match status" value="1"/>
</dbReference>
<gene>
    <name evidence="6" type="ORF">QS748_10205</name>
</gene>
<feature type="compositionally biased region" description="Polar residues" evidence="4">
    <location>
        <begin position="632"/>
        <end position="642"/>
    </location>
</feature>
<accession>A0AA90STH5</accession>
<evidence type="ECO:0000313" key="7">
    <source>
        <dbReference type="Proteomes" id="UP001178148"/>
    </source>
</evidence>
<keyword evidence="2" id="KW-0863">Zinc-finger</keyword>
<feature type="compositionally biased region" description="Polar residues" evidence="4">
    <location>
        <begin position="569"/>
        <end position="587"/>
    </location>
</feature>
<dbReference type="PANTHER" id="PTHR10044:SF139">
    <property type="entry name" value="DEATH-ASSOCIATED INHIBITOR OF APOPTOSIS 2"/>
    <property type="match status" value="1"/>
</dbReference>
<dbReference type="Gene3D" id="3.30.40.10">
    <property type="entry name" value="Zinc/RING finger domain, C3HC4 (zinc finger)"/>
    <property type="match status" value="1"/>
</dbReference>
<evidence type="ECO:0000313" key="6">
    <source>
        <dbReference type="EMBL" id="MDP0589529.1"/>
    </source>
</evidence>
<organism evidence="6 7">
    <name type="scientific">Candidatus Endonucleibacter bathymodioli</name>
    <dbReference type="NCBI Taxonomy" id="539814"/>
    <lineage>
        <taxon>Bacteria</taxon>
        <taxon>Pseudomonadati</taxon>
        <taxon>Pseudomonadota</taxon>
        <taxon>Gammaproteobacteria</taxon>
        <taxon>Oceanospirillales</taxon>
        <taxon>Endozoicomonadaceae</taxon>
        <taxon>Candidatus Endonucleibacter</taxon>
    </lineage>
</organism>